<sequence>MVAIFSSLSPLKQSNRSETIFEMFLISMDEDSLTSLETNACSMAPDSSLRTCWQGFDDRTDTSLCVMRLRRNLGADDHRRVAADVPPVREEPLLPDELVHRLGVIAHHFLPLLVRGALRLRGGRRWESPHGKDAEQHVADGGPRVVRDVLGVEVLRHELQKAAQSPHGEVAGVGQEAAVEHREALLDEGIAPERAEGLDAERHAPVHEVLERRSYPLLPAAGGRRIPVLGGGGTVARCTNLGGNSSGAQPDVLFPSISSNSRAGTSMPRKMSWRVWRSPRWGDGASPLSSPSPPPSGPLSPAPAAEGKKCLLIIPQQRRQALDPDLVPRVAERLRQAKEQRPPEHENVALHQVGRLEGAPDSSPPPLAGLRLTAGTLRLVDAASGTIPPASMSESFTRLSSAFVLRSSCGPDTNRSSVLTRSTKCSVRS</sequence>
<evidence type="ECO:0000313" key="2">
    <source>
        <dbReference type="EMBL" id="EJK71621.1"/>
    </source>
</evidence>
<dbReference type="EMBL" id="AGNL01006995">
    <property type="protein sequence ID" value="EJK71621.1"/>
    <property type="molecule type" value="Genomic_DNA"/>
</dbReference>
<organism evidence="2 3">
    <name type="scientific">Thalassiosira oceanica</name>
    <name type="common">Marine diatom</name>
    <dbReference type="NCBI Taxonomy" id="159749"/>
    <lineage>
        <taxon>Eukaryota</taxon>
        <taxon>Sar</taxon>
        <taxon>Stramenopiles</taxon>
        <taxon>Ochrophyta</taxon>
        <taxon>Bacillariophyta</taxon>
        <taxon>Coscinodiscophyceae</taxon>
        <taxon>Thalassiosirophycidae</taxon>
        <taxon>Thalassiosirales</taxon>
        <taxon>Thalassiosiraceae</taxon>
        <taxon>Thalassiosira</taxon>
    </lineage>
</organism>
<reference evidence="2 3" key="1">
    <citation type="journal article" date="2012" name="Genome Biol.">
        <title>Genome and low-iron response of an oceanic diatom adapted to chronic iron limitation.</title>
        <authorList>
            <person name="Lommer M."/>
            <person name="Specht M."/>
            <person name="Roy A.S."/>
            <person name="Kraemer L."/>
            <person name="Andreson R."/>
            <person name="Gutowska M.A."/>
            <person name="Wolf J."/>
            <person name="Bergner S.V."/>
            <person name="Schilhabel M.B."/>
            <person name="Klostermeier U.C."/>
            <person name="Beiko R.G."/>
            <person name="Rosenstiel P."/>
            <person name="Hippler M."/>
            <person name="Laroche J."/>
        </authorList>
    </citation>
    <scope>NUCLEOTIDE SEQUENCE [LARGE SCALE GENOMIC DNA]</scope>
    <source>
        <strain evidence="2 3">CCMP1005</strain>
    </source>
</reference>
<comment type="caution">
    <text evidence="2">The sequence shown here is derived from an EMBL/GenBank/DDBJ whole genome shotgun (WGS) entry which is preliminary data.</text>
</comment>
<feature type="non-terminal residue" evidence="2">
    <location>
        <position position="429"/>
    </location>
</feature>
<name>K0TDR9_THAOC</name>
<dbReference type="AlphaFoldDB" id="K0TDR9"/>
<protein>
    <submittedName>
        <fullName evidence="2">Uncharacterized protein</fullName>
    </submittedName>
</protein>
<dbReference type="Proteomes" id="UP000266841">
    <property type="component" value="Unassembled WGS sequence"/>
</dbReference>
<proteinExistence type="predicted"/>
<feature type="region of interest" description="Disordered" evidence="1">
    <location>
        <begin position="410"/>
        <end position="429"/>
    </location>
</feature>
<accession>K0TDR9</accession>
<keyword evidence="3" id="KW-1185">Reference proteome</keyword>
<feature type="region of interest" description="Disordered" evidence="1">
    <location>
        <begin position="283"/>
        <end position="304"/>
    </location>
</feature>
<evidence type="ECO:0000256" key="1">
    <source>
        <dbReference type="SAM" id="MobiDB-lite"/>
    </source>
</evidence>
<gene>
    <name evidence="2" type="ORF">THAOC_06913</name>
</gene>
<feature type="compositionally biased region" description="Pro residues" evidence="1">
    <location>
        <begin position="290"/>
        <end position="301"/>
    </location>
</feature>
<evidence type="ECO:0000313" key="3">
    <source>
        <dbReference type="Proteomes" id="UP000266841"/>
    </source>
</evidence>